<dbReference type="InterPro" id="IPR003593">
    <property type="entry name" value="AAA+_ATPase"/>
</dbReference>
<evidence type="ECO:0000256" key="2">
    <source>
        <dbReference type="ARBA" id="ARBA00022741"/>
    </source>
</evidence>
<dbReference type="PANTHER" id="PTHR42939:SF1">
    <property type="entry name" value="ABC TRANSPORTER ATP-BINDING PROTEIN ALBC-RELATED"/>
    <property type="match status" value="1"/>
</dbReference>
<evidence type="ECO:0000259" key="4">
    <source>
        <dbReference type="PROSITE" id="PS50893"/>
    </source>
</evidence>
<dbReference type="Proteomes" id="UP000199213">
    <property type="component" value="Unassembled WGS sequence"/>
</dbReference>
<dbReference type="GO" id="GO:0005524">
    <property type="term" value="F:ATP binding"/>
    <property type="evidence" value="ECO:0007669"/>
    <property type="project" value="UniProtKB-KW"/>
</dbReference>
<dbReference type="PANTHER" id="PTHR42939">
    <property type="entry name" value="ABC TRANSPORTER ATP-BINDING PROTEIN ALBC-RELATED"/>
    <property type="match status" value="1"/>
</dbReference>
<dbReference type="EMBL" id="FNFM01000012">
    <property type="protein sequence ID" value="SDK76341.1"/>
    <property type="molecule type" value="Genomic_DNA"/>
</dbReference>
<evidence type="ECO:0000256" key="1">
    <source>
        <dbReference type="ARBA" id="ARBA00022448"/>
    </source>
</evidence>
<dbReference type="SMART" id="SM00382">
    <property type="entry name" value="AAA"/>
    <property type="match status" value="1"/>
</dbReference>
<dbReference type="SUPFAM" id="SSF52540">
    <property type="entry name" value="P-loop containing nucleoside triphosphate hydrolases"/>
    <property type="match status" value="1"/>
</dbReference>
<evidence type="ECO:0000313" key="5">
    <source>
        <dbReference type="EMBL" id="SDK76341.1"/>
    </source>
</evidence>
<gene>
    <name evidence="5" type="ORF">SAMN04487820_11294</name>
</gene>
<dbReference type="InterPro" id="IPR027417">
    <property type="entry name" value="P-loop_NTPase"/>
</dbReference>
<dbReference type="Pfam" id="PF00005">
    <property type="entry name" value="ABC_tran"/>
    <property type="match status" value="1"/>
</dbReference>
<dbReference type="PROSITE" id="PS50893">
    <property type="entry name" value="ABC_TRANSPORTER_2"/>
    <property type="match status" value="1"/>
</dbReference>
<dbReference type="InterPro" id="IPR051782">
    <property type="entry name" value="ABC_Transporter_VariousFunc"/>
</dbReference>
<evidence type="ECO:0000313" key="6">
    <source>
        <dbReference type="Proteomes" id="UP000199213"/>
    </source>
</evidence>
<proteinExistence type="predicted"/>
<organism evidence="5 6">
    <name type="scientific">Actinopolyspora mzabensis</name>
    <dbReference type="NCBI Taxonomy" id="995066"/>
    <lineage>
        <taxon>Bacteria</taxon>
        <taxon>Bacillati</taxon>
        <taxon>Actinomycetota</taxon>
        <taxon>Actinomycetes</taxon>
        <taxon>Actinopolysporales</taxon>
        <taxon>Actinopolysporaceae</taxon>
        <taxon>Actinopolyspora</taxon>
    </lineage>
</organism>
<dbReference type="Gene3D" id="3.40.50.300">
    <property type="entry name" value="P-loop containing nucleotide triphosphate hydrolases"/>
    <property type="match status" value="1"/>
</dbReference>
<dbReference type="RefSeq" id="WP_092631281.1">
    <property type="nucleotide sequence ID" value="NZ_FNFM01000012.1"/>
</dbReference>
<keyword evidence="3 5" id="KW-0067">ATP-binding</keyword>
<keyword evidence="6" id="KW-1185">Reference proteome</keyword>
<accession>A0A1G9EJX9</accession>
<evidence type="ECO:0000256" key="3">
    <source>
        <dbReference type="ARBA" id="ARBA00022840"/>
    </source>
</evidence>
<reference evidence="6" key="1">
    <citation type="submission" date="2016-10" db="EMBL/GenBank/DDBJ databases">
        <authorList>
            <person name="Varghese N."/>
            <person name="Submissions S."/>
        </authorList>
    </citation>
    <scope>NUCLEOTIDE SEQUENCE [LARGE SCALE GENOMIC DNA]</scope>
    <source>
        <strain evidence="6">DSM 45460</strain>
    </source>
</reference>
<dbReference type="GO" id="GO:0016887">
    <property type="term" value="F:ATP hydrolysis activity"/>
    <property type="evidence" value="ECO:0007669"/>
    <property type="project" value="InterPro"/>
</dbReference>
<dbReference type="OrthoDB" id="9804819at2"/>
<dbReference type="CDD" id="cd03230">
    <property type="entry name" value="ABC_DR_subfamily_A"/>
    <property type="match status" value="1"/>
</dbReference>
<protein>
    <submittedName>
        <fullName evidence="5">ABC-2 type transport system ATP-binding protein</fullName>
    </submittedName>
</protein>
<name>A0A1G9EJX9_ACTMZ</name>
<keyword evidence="1" id="KW-0813">Transport</keyword>
<keyword evidence="2" id="KW-0547">Nucleotide-binding</keyword>
<feature type="domain" description="ABC transporter" evidence="4">
    <location>
        <begin position="4"/>
        <end position="229"/>
    </location>
</feature>
<dbReference type="InterPro" id="IPR003439">
    <property type="entry name" value="ABC_transporter-like_ATP-bd"/>
</dbReference>
<dbReference type="AlphaFoldDB" id="A0A1G9EJX9"/>
<sequence length="299" mass="33162">MTVAGMSGVSKRYGDFVALDDVSLGFTENRIHGLLGRNGAGKTTIMQILTGQNFETSGNVEVFGEHPYENARVLRDVCFIKESQKYPDMFAVHHALTAASLVYENWDGELAEELVEEFALPLKRRIRKLSRGQMSTVGIIIGLASRAPLTFFDEPYLGLDAVARHRFYDRLLADYAEHPRTIVLSTHLIDEISDLVEHVTLVEKGRVLLDEDTDELRAGTATVTGPARAVEEFAANHTELHREQLGGLLRVTLSGALPERSPEDLHVEPVSLQQLVVRTTRQATGEQFVGATNEKETHS</sequence>